<evidence type="ECO:0000313" key="16">
    <source>
        <dbReference type="RefSeq" id="XP_013780888.1"/>
    </source>
</evidence>
<dbReference type="PANTHER" id="PTHR24228:SF74">
    <property type="entry name" value="G-PROTEIN COUPLED RECEPTORS FAMILY 1 PROFILE DOMAIN-CONTAINING PROTEIN"/>
    <property type="match status" value="1"/>
</dbReference>
<dbReference type="PROSITE" id="PS00237">
    <property type="entry name" value="G_PROTEIN_RECEP_F1_1"/>
    <property type="match status" value="1"/>
</dbReference>
<evidence type="ECO:0000256" key="4">
    <source>
        <dbReference type="ARBA" id="ARBA00022692"/>
    </source>
</evidence>
<dbReference type="Proteomes" id="UP000694941">
    <property type="component" value="Unplaced"/>
</dbReference>
<keyword evidence="8 10" id="KW-0675">Receptor</keyword>
<evidence type="ECO:0000313" key="15">
    <source>
        <dbReference type="RefSeq" id="XP_013780887.1"/>
    </source>
</evidence>
<keyword evidence="4 10" id="KW-0812">Transmembrane</keyword>
<feature type="transmembrane region" description="Helical" evidence="12">
    <location>
        <begin position="32"/>
        <end position="57"/>
    </location>
</feature>
<feature type="transmembrane region" description="Helical" evidence="12">
    <location>
        <begin position="147"/>
        <end position="171"/>
    </location>
</feature>
<feature type="compositionally biased region" description="Low complexity" evidence="11">
    <location>
        <begin position="334"/>
        <end position="353"/>
    </location>
</feature>
<name>A0ABM1BFE2_LIMPO</name>
<keyword evidence="5 12" id="KW-1133">Transmembrane helix</keyword>
<keyword evidence="9 10" id="KW-0807">Transducer</keyword>
<dbReference type="RefSeq" id="XP_013780888.1">
    <property type="nucleotide sequence ID" value="XM_013925434.2"/>
</dbReference>
<comment type="subcellular location">
    <subcellularLocation>
        <location evidence="1">Cell membrane</location>
        <topology evidence="1">Multi-pass membrane protein</topology>
    </subcellularLocation>
</comment>
<keyword evidence="14" id="KW-1185">Reference proteome</keyword>
<dbReference type="InterPro" id="IPR000276">
    <property type="entry name" value="GPCR_Rhodpsn"/>
</dbReference>
<dbReference type="Pfam" id="PF00001">
    <property type="entry name" value="7tm_1"/>
    <property type="match status" value="1"/>
</dbReference>
<proteinExistence type="inferred from homology"/>
<keyword evidence="6 10" id="KW-0297">G-protein coupled receptor</keyword>
<evidence type="ECO:0000256" key="12">
    <source>
        <dbReference type="SAM" id="Phobius"/>
    </source>
</evidence>
<dbReference type="PROSITE" id="PS50262">
    <property type="entry name" value="G_PROTEIN_RECEP_F1_2"/>
    <property type="match status" value="1"/>
</dbReference>
<dbReference type="RefSeq" id="XP_013780887.1">
    <property type="nucleotide sequence ID" value="XM_013925433.2"/>
</dbReference>
<dbReference type="SUPFAM" id="SSF81321">
    <property type="entry name" value="Family A G protein-coupled receptor-like"/>
    <property type="match status" value="1"/>
</dbReference>
<comment type="similarity">
    <text evidence="2 10">Belongs to the G-protein coupled receptor 1 family.</text>
</comment>
<dbReference type="InterPro" id="IPR017452">
    <property type="entry name" value="GPCR_Rhodpsn_7TM"/>
</dbReference>
<evidence type="ECO:0000256" key="7">
    <source>
        <dbReference type="ARBA" id="ARBA00023136"/>
    </source>
</evidence>
<keyword evidence="7 12" id="KW-0472">Membrane</keyword>
<reference evidence="15 16" key="1">
    <citation type="submission" date="2025-05" db="UniProtKB">
        <authorList>
            <consortium name="RefSeq"/>
        </authorList>
    </citation>
    <scope>IDENTIFICATION</scope>
    <source>
        <tissue evidence="15 16">Muscle</tissue>
    </source>
</reference>
<dbReference type="SMART" id="SM01381">
    <property type="entry name" value="7TM_GPCR_Srsx"/>
    <property type="match status" value="1"/>
</dbReference>
<evidence type="ECO:0000259" key="13">
    <source>
        <dbReference type="PROSITE" id="PS50262"/>
    </source>
</evidence>
<feature type="transmembrane region" description="Helical" evidence="12">
    <location>
        <begin position="109"/>
        <end position="127"/>
    </location>
</feature>
<dbReference type="Gene3D" id="1.20.1070.10">
    <property type="entry name" value="Rhodopsin 7-helix transmembrane proteins"/>
    <property type="match status" value="1"/>
</dbReference>
<dbReference type="PRINTS" id="PR00237">
    <property type="entry name" value="GPCRRHODOPSN"/>
</dbReference>
<feature type="region of interest" description="Disordered" evidence="11">
    <location>
        <begin position="331"/>
        <end position="363"/>
    </location>
</feature>
<keyword evidence="3" id="KW-1003">Cell membrane</keyword>
<evidence type="ECO:0000256" key="10">
    <source>
        <dbReference type="RuleBase" id="RU000688"/>
    </source>
</evidence>
<feature type="transmembrane region" description="Helical" evidence="12">
    <location>
        <begin position="284"/>
        <end position="306"/>
    </location>
</feature>
<evidence type="ECO:0000256" key="3">
    <source>
        <dbReference type="ARBA" id="ARBA00022475"/>
    </source>
</evidence>
<evidence type="ECO:0000256" key="2">
    <source>
        <dbReference type="ARBA" id="ARBA00010663"/>
    </source>
</evidence>
<dbReference type="PANTHER" id="PTHR24228">
    <property type="entry name" value="B2 BRADYKININ RECEPTOR/ANGIOTENSIN II RECEPTOR"/>
    <property type="match status" value="1"/>
</dbReference>
<protein>
    <submittedName>
        <fullName evidence="15 16">G-protein coupled receptor moody-like</fullName>
    </submittedName>
</protein>
<evidence type="ECO:0000256" key="1">
    <source>
        <dbReference type="ARBA" id="ARBA00004651"/>
    </source>
</evidence>
<feature type="transmembrane region" description="Helical" evidence="12">
    <location>
        <begin position="69"/>
        <end position="89"/>
    </location>
</feature>
<dbReference type="CDD" id="cd15210">
    <property type="entry name" value="7tmA_GPR84-like"/>
    <property type="match status" value="1"/>
</dbReference>
<evidence type="ECO:0000256" key="5">
    <source>
        <dbReference type="ARBA" id="ARBA00022989"/>
    </source>
</evidence>
<feature type="transmembrane region" description="Helical" evidence="12">
    <location>
        <begin position="252"/>
        <end position="272"/>
    </location>
</feature>
<evidence type="ECO:0000313" key="14">
    <source>
        <dbReference type="Proteomes" id="UP000694941"/>
    </source>
</evidence>
<organism evidence="14 16">
    <name type="scientific">Limulus polyphemus</name>
    <name type="common">Atlantic horseshoe crab</name>
    <dbReference type="NCBI Taxonomy" id="6850"/>
    <lineage>
        <taxon>Eukaryota</taxon>
        <taxon>Metazoa</taxon>
        <taxon>Ecdysozoa</taxon>
        <taxon>Arthropoda</taxon>
        <taxon>Chelicerata</taxon>
        <taxon>Merostomata</taxon>
        <taxon>Xiphosura</taxon>
        <taxon>Limulidae</taxon>
        <taxon>Limulus</taxon>
    </lineage>
</organism>
<feature type="compositionally biased region" description="Polar residues" evidence="11">
    <location>
        <begin position="354"/>
        <end position="363"/>
    </location>
</feature>
<feature type="transmembrane region" description="Helical" evidence="12">
    <location>
        <begin position="195"/>
        <end position="218"/>
    </location>
</feature>
<feature type="domain" description="G-protein coupled receptors family 1 profile" evidence="13">
    <location>
        <begin position="48"/>
        <end position="304"/>
    </location>
</feature>
<evidence type="ECO:0000256" key="6">
    <source>
        <dbReference type="ARBA" id="ARBA00023040"/>
    </source>
</evidence>
<evidence type="ECO:0000256" key="9">
    <source>
        <dbReference type="ARBA" id="ARBA00023224"/>
    </source>
</evidence>
<evidence type="ECO:0000256" key="8">
    <source>
        <dbReference type="ARBA" id="ARBA00023170"/>
    </source>
</evidence>
<sequence>MTTTEFLLLNLTSIKETYNKSEIPKNPTEFNYFAAFLIIVLSIVGLSGNALTVFALWKYPRARGPTANFIISLCVADFLYCAWNLPFTVSEYIIQKWIYGDIFCILYPFVQYVNSALSLLLVTAVTINRYILIAHKNVYENIYQRRYIGLMIVVIWLFTFSLLVPTLAGVWGRFGYDEKLLACSIVEVNGQSPKAFLFIIGFIIPTFTIIFCYARIFWVVKRSSKRLRNHSKGEVKEQKNRDTKKRKEEWRLTRMILIIFCSFILCFLPQTVIKVTDKNVRYPVLHTLGYILIYTSSCINPIIYGVTNKQYREAYKSVLCRTRPKRTSVLYNVSPSNENSSSQSPPHSNISQSTKGSEINEQV</sequence>
<evidence type="ECO:0000256" key="11">
    <source>
        <dbReference type="SAM" id="MobiDB-lite"/>
    </source>
</evidence>
<accession>A0ABM1BFE2</accession>
<gene>
    <name evidence="15 16" type="primary">LOC106465228</name>
</gene>
<dbReference type="GeneID" id="106465228"/>